<sequence length="108" mass="12385">MKKTDKKTENAIRIALTNVCDVALDEVPGFQWITHFVNYDNLPGSLIVVCVFATKSELSSALSAHHDDFLRTLITSKLRAANIQCKNSQQFVRFDSEETWEPEKYRLH</sequence>
<dbReference type="RefSeq" id="WP_201350112.1">
    <property type="nucleotide sequence ID" value="NZ_AP014546.1"/>
</dbReference>
<proteinExistence type="predicted"/>
<accession>A0A7R6PG20</accession>
<evidence type="ECO:0000313" key="1">
    <source>
        <dbReference type="EMBL" id="BBB29497.1"/>
    </source>
</evidence>
<keyword evidence="2" id="KW-1185">Reference proteome</keyword>
<reference evidence="1 2" key="1">
    <citation type="journal article" date="2008" name="Int. J. Syst. Evol. Microbiol.">
        <title>Neptunomonas japonica sp. nov., an Osedax japonicus symbiont-like bacterium isolated from sediment adjacent to sperm whale carcasses off Kagoshima, Japan.</title>
        <authorList>
            <person name="Miyazaki M."/>
            <person name="Nogi Y."/>
            <person name="Fujiwara Y."/>
            <person name="Kawato M."/>
            <person name="Kubokawa K."/>
            <person name="Horikoshi K."/>
        </authorList>
    </citation>
    <scope>NUCLEOTIDE SEQUENCE [LARGE SCALE GENOMIC DNA]</scope>
    <source>
        <strain evidence="1 2">JAMM 1380</strain>
    </source>
</reference>
<dbReference type="EMBL" id="AP014546">
    <property type="protein sequence ID" value="BBB29497.1"/>
    <property type="molecule type" value="Genomic_DNA"/>
</dbReference>
<evidence type="ECO:0000313" key="2">
    <source>
        <dbReference type="Proteomes" id="UP000595332"/>
    </source>
</evidence>
<dbReference type="KEGG" id="njp:NEJAP_1545"/>
<dbReference type="AlphaFoldDB" id="A0A7R6PG20"/>
<organism evidence="1 2">
    <name type="scientific">Neptunomonas japonica JAMM 1380</name>
    <dbReference type="NCBI Taxonomy" id="1441457"/>
    <lineage>
        <taxon>Bacteria</taxon>
        <taxon>Pseudomonadati</taxon>
        <taxon>Pseudomonadota</taxon>
        <taxon>Gammaproteobacteria</taxon>
        <taxon>Oceanospirillales</taxon>
        <taxon>Oceanospirillaceae</taxon>
        <taxon>Neptunomonas</taxon>
    </lineage>
</organism>
<gene>
    <name evidence="1" type="ORF">NEJAP_1545</name>
</gene>
<dbReference type="Proteomes" id="UP000595332">
    <property type="component" value="Chromosome"/>
</dbReference>
<name>A0A7R6PG20_9GAMM</name>
<protein>
    <submittedName>
        <fullName evidence="1">Fis family transcriptional regulator</fullName>
    </submittedName>
</protein>